<keyword evidence="2" id="KW-0285">Flavoprotein</keyword>
<reference evidence="7" key="1">
    <citation type="journal article" date="2020" name="bioRxiv">
        <title>Comparative genomics of Chlamydomonas.</title>
        <authorList>
            <person name="Craig R.J."/>
            <person name="Hasan A.R."/>
            <person name="Ness R.W."/>
            <person name="Keightley P.D."/>
        </authorList>
    </citation>
    <scope>NUCLEOTIDE SEQUENCE</scope>
    <source>
        <strain evidence="7">SAG 7.73</strain>
    </source>
</reference>
<organism evidence="7 8">
    <name type="scientific">Chlamydomonas incerta</name>
    <dbReference type="NCBI Taxonomy" id="51695"/>
    <lineage>
        <taxon>Eukaryota</taxon>
        <taxon>Viridiplantae</taxon>
        <taxon>Chlorophyta</taxon>
        <taxon>core chlorophytes</taxon>
        <taxon>Chlorophyceae</taxon>
        <taxon>CS clade</taxon>
        <taxon>Chlamydomonadales</taxon>
        <taxon>Chlamydomonadaceae</taxon>
        <taxon>Chlamydomonas</taxon>
    </lineage>
</organism>
<dbReference type="InterPro" id="IPR036188">
    <property type="entry name" value="FAD/NAD-bd_sf"/>
</dbReference>
<evidence type="ECO:0000313" key="7">
    <source>
        <dbReference type="EMBL" id="KAG2426083.1"/>
    </source>
</evidence>
<keyword evidence="8" id="KW-1185">Reference proteome</keyword>
<dbReference type="Pfam" id="PF01494">
    <property type="entry name" value="FAD_binding_3"/>
    <property type="match status" value="1"/>
</dbReference>
<sequence length="589" mass="60040">MHTDVAIVGGGPGGLAAAAALSRVLDPSVRIKVFEAARGYSEAGAGVGMHINGLMACEAIHPSIAHTLYDKACYSLCSYQYDDVTGQRNAGGTIAVDRMGQLEATGHCQALMYWNDVRESLYEHLPDPGMVEFGWRAAGCQAIDGAEQELMSGAGASAADGAAAAELPWAQQPYRYELRMARQRAGGFVGGGGAAALAAADADAKDNDGKEEEGKGREGAAPSEELLVRAKVVIGADGYFSRIRRELLGGTPPVFSGVVMWRGSFTAEELSSGAVPLPPAAFGAGASDRAASHRWTPAGAGLAPGQGRVLLLFLAQGGDGIGAWYLQNSVKAVQEAGVEFPPAGAAGGVGGLSGSAALARALAANGHLPPDVAALLAATAPERVTEHGLYVQPLDSVQQGSWTRGHVVLIGDAAHAAPPDGQGANLAIEDAVVLADVARRHGGVLGPQVFAEWEALRQPRVKAILGDTKYPFTERMIAVRASSFAQLWAPGDPGLPTSLPADPADGSSSRGNGGGSSSSSGSSSEQSPSMEALRAWSRRTTKAIVERRLAEVAARGAVEQAGEGGAQGPAQAPAPAVVAAGARDDGGGR</sequence>
<feature type="region of interest" description="Disordered" evidence="5">
    <location>
        <begin position="200"/>
        <end position="221"/>
    </location>
</feature>
<evidence type="ECO:0000256" key="5">
    <source>
        <dbReference type="SAM" id="MobiDB-lite"/>
    </source>
</evidence>
<protein>
    <recommendedName>
        <fullName evidence="6">FAD-binding domain-containing protein</fullName>
    </recommendedName>
</protein>
<dbReference type="InterPro" id="IPR002938">
    <property type="entry name" value="FAD-bd"/>
</dbReference>
<feature type="compositionally biased region" description="Basic and acidic residues" evidence="5">
    <location>
        <begin position="202"/>
        <end position="218"/>
    </location>
</feature>
<dbReference type="PANTHER" id="PTHR46496">
    <property type="match status" value="1"/>
</dbReference>
<dbReference type="EMBL" id="JAEHOC010000050">
    <property type="protein sequence ID" value="KAG2426083.1"/>
    <property type="molecule type" value="Genomic_DNA"/>
</dbReference>
<feature type="domain" description="FAD-binding" evidence="6">
    <location>
        <begin position="399"/>
        <end position="462"/>
    </location>
</feature>
<feature type="region of interest" description="Disordered" evidence="5">
    <location>
        <begin position="494"/>
        <end position="535"/>
    </location>
</feature>
<dbReference type="Proteomes" id="UP000650467">
    <property type="component" value="Unassembled WGS sequence"/>
</dbReference>
<name>A0A835SF58_CHLIN</name>
<evidence type="ECO:0000256" key="1">
    <source>
        <dbReference type="ARBA" id="ARBA00001974"/>
    </source>
</evidence>
<dbReference type="GO" id="GO:0016491">
    <property type="term" value="F:oxidoreductase activity"/>
    <property type="evidence" value="ECO:0007669"/>
    <property type="project" value="UniProtKB-KW"/>
</dbReference>
<gene>
    <name evidence="7" type="ORF">HXX76_013271</name>
</gene>
<evidence type="ECO:0000259" key="6">
    <source>
        <dbReference type="Pfam" id="PF01494"/>
    </source>
</evidence>
<evidence type="ECO:0000256" key="2">
    <source>
        <dbReference type="ARBA" id="ARBA00022630"/>
    </source>
</evidence>
<keyword evidence="4" id="KW-0560">Oxidoreductase</keyword>
<evidence type="ECO:0000256" key="3">
    <source>
        <dbReference type="ARBA" id="ARBA00022827"/>
    </source>
</evidence>
<dbReference type="PANTHER" id="PTHR46496:SF1">
    <property type="entry name" value="ZEAXANTHIN EPOXIDASE, CHLOROPLASTIC"/>
    <property type="match status" value="1"/>
</dbReference>
<evidence type="ECO:0000256" key="4">
    <source>
        <dbReference type="ARBA" id="ARBA00023002"/>
    </source>
</evidence>
<evidence type="ECO:0000313" key="8">
    <source>
        <dbReference type="Proteomes" id="UP000650467"/>
    </source>
</evidence>
<feature type="compositionally biased region" description="Low complexity" evidence="5">
    <location>
        <begin position="568"/>
        <end position="581"/>
    </location>
</feature>
<dbReference type="GO" id="GO:0071949">
    <property type="term" value="F:FAD binding"/>
    <property type="evidence" value="ECO:0007669"/>
    <property type="project" value="InterPro"/>
</dbReference>
<feature type="compositionally biased region" description="Low complexity" evidence="5">
    <location>
        <begin position="517"/>
        <end position="529"/>
    </location>
</feature>
<dbReference type="Gene3D" id="3.50.50.60">
    <property type="entry name" value="FAD/NAD(P)-binding domain"/>
    <property type="match status" value="2"/>
</dbReference>
<dbReference type="OrthoDB" id="531840at2759"/>
<comment type="cofactor">
    <cofactor evidence="1">
        <name>FAD</name>
        <dbReference type="ChEBI" id="CHEBI:57692"/>
    </cofactor>
</comment>
<dbReference type="SUPFAM" id="SSF51905">
    <property type="entry name" value="FAD/NAD(P)-binding domain"/>
    <property type="match status" value="1"/>
</dbReference>
<dbReference type="AlphaFoldDB" id="A0A835SF58"/>
<comment type="caution">
    <text evidence="7">The sequence shown here is derived from an EMBL/GenBank/DDBJ whole genome shotgun (WGS) entry which is preliminary data.</text>
</comment>
<proteinExistence type="predicted"/>
<keyword evidence="3" id="KW-0274">FAD</keyword>
<feature type="region of interest" description="Disordered" evidence="5">
    <location>
        <begin position="557"/>
        <end position="589"/>
    </location>
</feature>
<accession>A0A835SF58</accession>